<dbReference type="AlphaFoldDB" id="A0A914PZF7"/>
<accession>A0A914PZF7</accession>
<keyword evidence="1" id="KW-1185">Reference proteome</keyword>
<proteinExistence type="predicted"/>
<sequence length="392" mass="46171">MSLFFEERMIEQKENDPENNKITFIHPWIFTTIPLQNEDNEIGETVHDLCSKMMITSYNVTAVPWILNLFAAGNQIATMAIPAKGFLWNPICNISYSLFSDNDMRFELYSSPKISAIPYRNGFYTPEEFMTRFHNAFQNGTALKGVIFFEITLSEKTFNRPFEHPLHRLYKNFCAEYPENMENDFRFEFMKDGDYTIKCPDNYAMVAVGMVLNFSSEFMRKHLKESKENEFVCEHRIDVIKPIIIYIHSLCFQMPKTYDLDFVDRLLEAMDFFELENEFDIKESIHKSLCQKLVEEPTNNFHSVLQFLSIAIKHDFKALCNMCSALIANKFYHKWEEAFPSNARNPNNLLFREIFGPEGHIDLENEKSLTFRCFKLIEFAFVNSFFTNIILQ</sequence>
<name>A0A914PZF7_9BILA</name>
<organism evidence="1 2">
    <name type="scientific">Panagrolaimus davidi</name>
    <dbReference type="NCBI Taxonomy" id="227884"/>
    <lineage>
        <taxon>Eukaryota</taxon>
        <taxon>Metazoa</taxon>
        <taxon>Ecdysozoa</taxon>
        <taxon>Nematoda</taxon>
        <taxon>Chromadorea</taxon>
        <taxon>Rhabditida</taxon>
        <taxon>Tylenchina</taxon>
        <taxon>Panagrolaimomorpha</taxon>
        <taxon>Panagrolaimoidea</taxon>
        <taxon>Panagrolaimidae</taxon>
        <taxon>Panagrolaimus</taxon>
    </lineage>
</organism>
<evidence type="ECO:0000313" key="1">
    <source>
        <dbReference type="Proteomes" id="UP000887578"/>
    </source>
</evidence>
<dbReference type="InterPro" id="IPR011333">
    <property type="entry name" value="SKP1/BTB/POZ_sf"/>
</dbReference>
<reference evidence="2" key="1">
    <citation type="submission" date="2022-11" db="UniProtKB">
        <authorList>
            <consortium name="WormBaseParasite"/>
        </authorList>
    </citation>
    <scope>IDENTIFICATION</scope>
</reference>
<dbReference type="WBParaSite" id="PDA_v2.g23787.t1">
    <property type="protein sequence ID" value="PDA_v2.g23787.t1"/>
    <property type="gene ID" value="PDA_v2.g23787"/>
</dbReference>
<evidence type="ECO:0000313" key="2">
    <source>
        <dbReference type="WBParaSite" id="PDA_v2.g23787.t1"/>
    </source>
</evidence>
<protein>
    <submittedName>
        <fullName evidence="2">BTB domain-containing protein</fullName>
    </submittedName>
</protein>
<dbReference type="Gene3D" id="3.30.710.10">
    <property type="entry name" value="Potassium Channel Kv1.1, Chain A"/>
    <property type="match status" value="1"/>
</dbReference>
<dbReference type="Proteomes" id="UP000887578">
    <property type="component" value="Unplaced"/>
</dbReference>